<evidence type="ECO:0000256" key="2">
    <source>
        <dbReference type="ARBA" id="ARBA00022692"/>
    </source>
</evidence>
<proteinExistence type="inferred from homology"/>
<organism evidence="6 7">
    <name type="scientific">Saccoglossus kowalevskii</name>
    <name type="common">Acorn worm</name>
    <dbReference type="NCBI Taxonomy" id="10224"/>
    <lineage>
        <taxon>Eukaryota</taxon>
        <taxon>Metazoa</taxon>
        <taxon>Hemichordata</taxon>
        <taxon>Enteropneusta</taxon>
        <taxon>Harrimaniidae</taxon>
        <taxon>Saccoglossus</taxon>
    </lineage>
</organism>
<dbReference type="Pfam" id="PF04193">
    <property type="entry name" value="PQ-loop"/>
    <property type="match status" value="1"/>
</dbReference>
<gene>
    <name evidence="7" type="primary">LOC102805756</name>
</gene>
<accession>A0ABM0M2T6</accession>
<keyword evidence="4" id="KW-0472">Membrane</keyword>
<comment type="similarity">
    <text evidence="5">Belongs to the laat-1 family.</text>
</comment>
<dbReference type="SMART" id="SM00679">
    <property type="entry name" value="CTNS"/>
    <property type="match status" value="1"/>
</dbReference>
<dbReference type="InterPro" id="IPR051415">
    <property type="entry name" value="LAAT-1"/>
</dbReference>
<protein>
    <submittedName>
        <fullName evidence="7">SH3 domain-containing protein C23A1.17-like</fullName>
    </submittedName>
</protein>
<dbReference type="PANTHER" id="PTHR16201">
    <property type="entry name" value="SEVEN TRANSMEMBRANE PROTEIN 1-RELATED"/>
    <property type="match status" value="1"/>
</dbReference>
<evidence type="ECO:0000256" key="3">
    <source>
        <dbReference type="ARBA" id="ARBA00022989"/>
    </source>
</evidence>
<sequence length="313" mass="33985">MLPIEVGFWEENTKFLSAKLICHLTFQRWVIIVRRCHIALLLTDLEDIFGYVFGITSSLFYLSARIPQILQNYNRQSVEGLSMFMFIISVLGNSTYGCSILMQSIENLFILRHLPWLVGSLALNPVPPNPVPPNPVPPNPVPPNPVPLNPVPPNPVPPNPVPPNPVPPNPVPPNPVPPNPVPPNPVPPNPVPPNPVALNPVPLNPVPPNPVALNPVPPNPVPPNPVALNPVPLNPVPLNPVPLNPVPLNPVPNPVAPISVAQNPVAPISVVLNPAAPNPPLQKFPIGFLKSYRILKNPIGLFMKSYRTFHEIL</sequence>
<evidence type="ECO:0000313" key="6">
    <source>
        <dbReference type="Proteomes" id="UP000694865"/>
    </source>
</evidence>
<dbReference type="GeneID" id="102805756"/>
<dbReference type="PANTHER" id="PTHR16201:SF34">
    <property type="entry name" value="LYSOSOMAL AMINO ACID TRANSPORTER 1"/>
    <property type="match status" value="1"/>
</dbReference>
<keyword evidence="2" id="KW-0812">Transmembrane</keyword>
<keyword evidence="3" id="KW-1133">Transmembrane helix</keyword>
<evidence type="ECO:0000256" key="5">
    <source>
        <dbReference type="ARBA" id="ARBA00038039"/>
    </source>
</evidence>
<keyword evidence="6" id="KW-1185">Reference proteome</keyword>
<dbReference type="InterPro" id="IPR006603">
    <property type="entry name" value="PQ-loop_rpt"/>
</dbReference>
<evidence type="ECO:0000256" key="1">
    <source>
        <dbReference type="ARBA" id="ARBA00004141"/>
    </source>
</evidence>
<comment type="subcellular location">
    <subcellularLocation>
        <location evidence="1">Membrane</location>
        <topology evidence="1">Multi-pass membrane protein</topology>
    </subcellularLocation>
</comment>
<dbReference type="Proteomes" id="UP000694865">
    <property type="component" value="Unplaced"/>
</dbReference>
<evidence type="ECO:0000256" key="4">
    <source>
        <dbReference type="ARBA" id="ARBA00023136"/>
    </source>
</evidence>
<dbReference type="RefSeq" id="XP_006814327.1">
    <property type="nucleotide sequence ID" value="XM_006814264.1"/>
</dbReference>
<reference evidence="7" key="1">
    <citation type="submission" date="2025-08" db="UniProtKB">
        <authorList>
            <consortium name="RefSeq"/>
        </authorList>
    </citation>
    <scope>IDENTIFICATION</scope>
    <source>
        <tissue evidence="7">Testes</tissue>
    </source>
</reference>
<evidence type="ECO:0000313" key="7">
    <source>
        <dbReference type="RefSeq" id="XP_006814327.1"/>
    </source>
</evidence>
<dbReference type="Gene3D" id="1.20.1280.290">
    <property type="match status" value="1"/>
</dbReference>
<name>A0ABM0M2T6_SACKO</name>